<gene>
    <name evidence="7" type="primary">LOAG_18708</name>
</gene>
<dbReference type="PANTHER" id="PTHR14790:SF15">
    <property type="entry name" value="RECQ-MEDIATED GENOME INSTABILITY PROTEIN 1"/>
    <property type="match status" value="1"/>
</dbReference>
<dbReference type="GO" id="GO:0031422">
    <property type="term" value="C:RecQ family helicase-topoisomerase III complex"/>
    <property type="evidence" value="ECO:0007669"/>
    <property type="project" value="TreeGrafter"/>
</dbReference>
<evidence type="ECO:0000256" key="2">
    <source>
        <dbReference type="ARBA" id="ARBA00018987"/>
    </source>
</evidence>
<dbReference type="Pfam" id="PF21000">
    <property type="entry name" value="RMI1_N_N"/>
    <property type="match status" value="1"/>
</dbReference>
<evidence type="ECO:0000256" key="1">
    <source>
        <dbReference type="ARBA" id="ARBA00006395"/>
    </source>
</evidence>
<sequence>MKIIITVTTEKLYSVNTVNLWMDVEIINDFFSKKLNVTLQEEWLTEVMIYLRSLEFNNDSLLSAVYEQWLYTDLKISTKPKLSLSARNSSTQTIFEGNFVVQINSIIDIGTSMYSQYRNLTSKFEDNSGFQLKLEERETNSDSFQNAKRMLSMEVTDGQVSMKAVEYGPLSTLSLLTCPGCKILLTNTVCLRRGILLLTKLNCIVLGGDDDLLMKTGRPVKIMMKLLNIDISLQRQSFMALTKMEREINHNNIPNATSVLSQPNMKPIMQVKPLSGKKPPSETPKQKVISTGGTTRIKQSINNIRQQVSVSLNESPSSSSRTPVTASASKRSKDLSSSHTALAKRVKMEVVDDDTDIILLETSTTIKQEINEEDSPRRNNLPATPRMTDDHPIIAAYKRLGVESIATALRAMRYAIGPRRRVLAALMETRPLEPLHINNDGLWALTVALSDESYEHLTCLVSHKFLVELIGWTPEEALNARASKDPARRKEGTLRTRSAGQSMRRLDLIWEVEFFPSGGSTPIIHKIDTYAQKFGLIR</sequence>
<dbReference type="InterPro" id="IPR013894">
    <property type="entry name" value="RMI1_OB"/>
</dbReference>
<protein>
    <recommendedName>
        <fullName evidence="2">RecQ-mediated genome instability protein 1</fullName>
    </recommendedName>
</protein>
<comment type="similarity">
    <text evidence="1">Belongs to the RMI1 family.</text>
</comment>
<feature type="region of interest" description="Disordered" evidence="3">
    <location>
        <begin position="272"/>
        <end position="295"/>
    </location>
</feature>
<feature type="compositionally biased region" description="Low complexity" evidence="3">
    <location>
        <begin position="309"/>
        <end position="329"/>
    </location>
</feature>
<feature type="domain" description="RecQ mediated genome instability protein 1 OB-fold" evidence="4">
    <location>
        <begin position="90"/>
        <end position="218"/>
    </location>
</feature>
<evidence type="ECO:0000313" key="7">
    <source>
        <dbReference type="WBParaSite" id="EN70_7434"/>
    </source>
</evidence>
<organism evidence="6 7">
    <name type="scientific">Loa loa</name>
    <name type="common">Eye worm</name>
    <name type="synonym">Filaria loa</name>
    <dbReference type="NCBI Taxonomy" id="7209"/>
    <lineage>
        <taxon>Eukaryota</taxon>
        <taxon>Metazoa</taxon>
        <taxon>Ecdysozoa</taxon>
        <taxon>Nematoda</taxon>
        <taxon>Chromadorea</taxon>
        <taxon>Rhabditida</taxon>
        <taxon>Spirurina</taxon>
        <taxon>Spiruromorpha</taxon>
        <taxon>Filarioidea</taxon>
        <taxon>Onchocercidae</taxon>
        <taxon>Loa</taxon>
    </lineage>
</organism>
<dbReference type="OrthoDB" id="341511at2759"/>
<dbReference type="Pfam" id="PF08585">
    <property type="entry name" value="RMI1_N_C"/>
    <property type="match status" value="1"/>
</dbReference>
<accession>A0A1I7VXP7</accession>
<dbReference type="WBParaSite" id="EN70_7434">
    <property type="protein sequence ID" value="EN70_7434"/>
    <property type="gene ID" value="EN70_7434"/>
</dbReference>
<dbReference type="STRING" id="7209.A0A1I7VXP7"/>
<dbReference type="GO" id="GO:0016604">
    <property type="term" value="C:nuclear body"/>
    <property type="evidence" value="ECO:0007669"/>
    <property type="project" value="TreeGrafter"/>
</dbReference>
<feature type="region of interest" description="Disordered" evidence="3">
    <location>
        <begin position="308"/>
        <end position="340"/>
    </location>
</feature>
<evidence type="ECO:0000259" key="5">
    <source>
        <dbReference type="Pfam" id="PF21000"/>
    </source>
</evidence>
<dbReference type="PANTHER" id="PTHR14790">
    <property type="entry name" value="RECQ-MEDIATED GENOME INSTABILITY PROTEIN 1 RMI1"/>
    <property type="match status" value="1"/>
</dbReference>
<proteinExistence type="inferred from homology"/>
<dbReference type="AlphaFoldDB" id="A0A1I7VXP7"/>
<dbReference type="eggNOG" id="KOG3683">
    <property type="taxonomic scope" value="Eukaryota"/>
</dbReference>
<keyword evidence="6" id="KW-1185">Reference proteome</keyword>
<feature type="domain" description="RMI1 N-terminal" evidence="5">
    <location>
        <begin position="33"/>
        <end position="76"/>
    </location>
</feature>
<dbReference type="InterPro" id="IPR049363">
    <property type="entry name" value="RMI1_N"/>
</dbReference>
<name>A0A1I7VXP7_LOALO</name>
<evidence type="ECO:0000313" key="6">
    <source>
        <dbReference type="Proteomes" id="UP000095285"/>
    </source>
</evidence>
<evidence type="ECO:0000256" key="3">
    <source>
        <dbReference type="SAM" id="MobiDB-lite"/>
    </source>
</evidence>
<dbReference type="InterPro" id="IPR042470">
    <property type="entry name" value="RMI1_N_C_sf"/>
</dbReference>
<reference evidence="7" key="2">
    <citation type="submission" date="2016-11" db="UniProtKB">
        <authorList>
            <consortium name="WormBaseParasite"/>
        </authorList>
    </citation>
    <scope>IDENTIFICATION</scope>
</reference>
<dbReference type="InParanoid" id="A0A1I7VXP7"/>
<evidence type="ECO:0000259" key="4">
    <source>
        <dbReference type="Pfam" id="PF08585"/>
    </source>
</evidence>
<dbReference type="SMART" id="SM01161">
    <property type="entry name" value="DUF1767"/>
    <property type="match status" value="1"/>
</dbReference>
<dbReference type="FunCoup" id="A0A1I7VXP7">
    <property type="interactions" value="1263"/>
</dbReference>
<dbReference type="Proteomes" id="UP000095285">
    <property type="component" value="Unassembled WGS sequence"/>
</dbReference>
<reference evidence="6" key="1">
    <citation type="submission" date="2012-04" db="EMBL/GenBank/DDBJ databases">
        <title>The Genome Sequence of Loa loa.</title>
        <authorList>
            <consortium name="The Broad Institute Genome Sequencing Platform"/>
            <consortium name="Broad Institute Genome Sequencing Center for Infectious Disease"/>
            <person name="Nutman T.B."/>
            <person name="Fink D.L."/>
            <person name="Russ C."/>
            <person name="Young S."/>
            <person name="Zeng Q."/>
            <person name="Gargeya S."/>
            <person name="Alvarado L."/>
            <person name="Berlin A."/>
            <person name="Chapman S.B."/>
            <person name="Chen Z."/>
            <person name="Freedman E."/>
            <person name="Gellesch M."/>
            <person name="Goldberg J."/>
            <person name="Griggs A."/>
            <person name="Gujja S."/>
            <person name="Heilman E.R."/>
            <person name="Heiman D."/>
            <person name="Howarth C."/>
            <person name="Mehta T."/>
            <person name="Neiman D."/>
            <person name="Pearson M."/>
            <person name="Roberts A."/>
            <person name="Saif S."/>
            <person name="Shea T."/>
            <person name="Shenoy N."/>
            <person name="Sisk P."/>
            <person name="Stolte C."/>
            <person name="Sykes S."/>
            <person name="White J."/>
            <person name="Yandava C."/>
            <person name="Haas B."/>
            <person name="Henn M.R."/>
            <person name="Nusbaum C."/>
            <person name="Birren B."/>
        </authorList>
    </citation>
    <scope>NUCLEOTIDE SEQUENCE [LARGE SCALE GENOMIC DNA]</scope>
</reference>
<dbReference type="Gene3D" id="2.40.50.770">
    <property type="entry name" value="RecQ-mediated genome instability protein Rmi1, C-terminal domain"/>
    <property type="match status" value="1"/>
</dbReference>
<dbReference type="GO" id="GO:0000724">
    <property type="term" value="P:double-strand break repair via homologous recombination"/>
    <property type="evidence" value="ECO:0007669"/>
    <property type="project" value="TreeGrafter"/>
</dbReference>
<dbReference type="GO" id="GO:0000712">
    <property type="term" value="P:resolution of meiotic recombination intermediates"/>
    <property type="evidence" value="ECO:0007669"/>
    <property type="project" value="TreeGrafter"/>
</dbReference>